<evidence type="ECO:0000256" key="3">
    <source>
        <dbReference type="RuleBase" id="RU004508"/>
    </source>
</evidence>
<sequence>MWQPSKMILTAGPKIGKNDIRYVSDAVKNGWNLHHSDYIYKFEEAFAKYVNAKYTLSMPHGTSALHIALVCMGVGRGDEVIVPDLTYVTCANVVHQLGAIPILVDIDRETWSIDTSRLEKYITKKTKVIMPVHLYGNIADMDGIAQIAKKHHLHILEDACEGLGSTLHGKQVGSLSDAAAFSFQGAKLLSIGEGGMLVTKHKGWIERARSIVDNGISFTRQFWHNEIGYMYAMSNIQAALGLSRLEDIDDLIARKRRINRWYRERLGGIKGIQFSPERKGVVSSFWMNTIVLDTDFGITRDELRIKMSEMKIDTRPFFFPISEFCFYNKQPINNPVSYHVSHNGINLPSGVMLTERMVDYIASVIRKLLLK</sequence>
<comment type="caution">
    <text evidence="4">The sequence shown here is derived from an EMBL/GenBank/DDBJ whole genome shotgun (WGS) entry which is preliminary data.</text>
</comment>
<name>A0A1F6AX38_9BACT</name>
<evidence type="ECO:0000313" key="5">
    <source>
        <dbReference type="Proteomes" id="UP000176409"/>
    </source>
</evidence>
<dbReference type="PIRSF" id="PIRSF000390">
    <property type="entry name" value="PLP_StrS"/>
    <property type="match status" value="1"/>
</dbReference>
<dbReference type="GO" id="GO:0008483">
    <property type="term" value="F:transaminase activity"/>
    <property type="evidence" value="ECO:0007669"/>
    <property type="project" value="TreeGrafter"/>
</dbReference>
<dbReference type="EMBL" id="MFJZ01000058">
    <property type="protein sequence ID" value="OGG29093.1"/>
    <property type="molecule type" value="Genomic_DNA"/>
</dbReference>
<dbReference type="AlphaFoldDB" id="A0A1F6AX38"/>
<dbReference type="GO" id="GO:0000271">
    <property type="term" value="P:polysaccharide biosynthetic process"/>
    <property type="evidence" value="ECO:0007669"/>
    <property type="project" value="TreeGrafter"/>
</dbReference>
<feature type="modified residue" description="N6-(pyridoxal phosphate)lysine" evidence="2">
    <location>
        <position position="187"/>
    </location>
</feature>
<proteinExistence type="inferred from homology"/>
<gene>
    <name evidence="4" type="ORF">A2973_00640</name>
</gene>
<dbReference type="Gene3D" id="3.40.640.10">
    <property type="entry name" value="Type I PLP-dependent aspartate aminotransferase-like (Major domain)"/>
    <property type="match status" value="1"/>
</dbReference>
<evidence type="ECO:0000256" key="2">
    <source>
        <dbReference type="PIRSR" id="PIRSR000390-2"/>
    </source>
</evidence>
<reference evidence="4 5" key="1">
    <citation type="journal article" date="2016" name="Nat. Commun.">
        <title>Thousands of microbial genomes shed light on interconnected biogeochemical processes in an aquifer system.</title>
        <authorList>
            <person name="Anantharaman K."/>
            <person name="Brown C.T."/>
            <person name="Hug L.A."/>
            <person name="Sharon I."/>
            <person name="Castelle C.J."/>
            <person name="Probst A.J."/>
            <person name="Thomas B.C."/>
            <person name="Singh A."/>
            <person name="Wilkins M.J."/>
            <person name="Karaoz U."/>
            <person name="Brodie E.L."/>
            <person name="Williams K.H."/>
            <person name="Hubbard S.S."/>
            <person name="Banfield J.F."/>
        </authorList>
    </citation>
    <scope>NUCLEOTIDE SEQUENCE [LARGE SCALE GENOMIC DNA]</scope>
</reference>
<dbReference type="STRING" id="1798396.A2973_00640"/>
<evidence type="ECO:0000313" key="4">
    <source>
        <dbReference type="EMBL" id="OGG29093.1"/>
    </source>
</evidence>
<comment type="similarity">
    <text evidence="3">Belongs to the DegT/DnrJ/EryC1 family.</text>
</comment>
<dbReference type="GO" id="GO:0030170">
    <property type="term" value="F:pyridoxal phosphate binding"/>
    <property type="evidence" value="ECO:0007669"/>
    <property type="project" value="TreeGrafter"/>
</dbReference>
<organism evidence="4 5">
    <name type="scientific">Candidatus Gottesmanbacteria bacterium RIFCSPLOWO2_01_FULL_49_10</name>
    <dbReference type="NCBI Taxonomy" id="1798396"/>
    <lineage>
        <taxon>Bacteria</taxon>
        <taxon>Candidatus Gottesmaniibacteriota</taxon>
    </lineage>
</organism>
<evidence type="ECO:0008006" key="6">
    <source>
        <dbReference type="Google" id="ProtNLM"/>
    </source>
</evidence>
<dbReference type="CDD" id="cd00616">
    <property type="entry name" value="AHBA_syn"/>
    <property type="match status" value="1"/>
</dbReference>
<dbReference type="Proteomes" id="UP000176409">
    <property type="component" value="Unassembled WGS sequence"/>
</dbReference>
<dbReference type="PANTHER" id="PTHR30244:SF34">
    <property type="entry name" value="DTDP-4-AMINO-4,6-DIDEOXYGALACTOSE TRANSAMINASE"/>
    <property type="match status" value="1"/>
</dbReference>
<dbReference type="InterPro" id="IPR015421">
    <property type="entry name" value="PyrdxlP-dep_Trfase_major"/>
</dbReference>
<dbReference type="Pfam" id="PF01041">
    <property type="entry name" value="DegT_DnrJ_EryC1"/>
    <property type="match status" value="1"/>
</dbReference>
<evidence type="ECO:0000256" key="1">
    <source>
        <dbReference type="PIRSR" id="PIRSR000390-1"/>
    </source>
</evidence>
<dbReference type="PANTHER" id="PTHR30244">
    <property type="entry name" value="TRANSAMINASE"/>
    <property type="match status" value="1"/>
</dbReference>
<accession>A0A1F6AX38</accession>
<dbReference type="InterPro" id="IPR015422">
    <property type="entry name" value="PyrdxlP-dep_Trfase_small"/>
</dbReference>
<feature type="active site" description="Proton acceptor" evidence="1">
    <location>
        <position position="187"/>
    </location>
</feature>
<keyword evidence="2 3" id="KW-0663">Pyridoxal phosphate</keyword>
<protein>
    <recommendedName>
        <fullName evidence="6">Aminotransferase DegT</fullName>
    </recommendedName>
</protein>
<dbReference type="InterPro" id="IPR015424">
    <property type="entry name" value="PyrdxlP-dep_Trfase"/>
</dbReference>
<dbReference type="Gene3D" id="3.90.1150.10">
    <property type="entry name" value="Aspartate Aminotransferase, domain 1"/>
    <property type="match status" value="1"/>
</dbReference>
<dbReference type="InterPro" id="IPR000653">
    <property type="entry name" value="DegT/StrS_aminotransferase"/>
</dbReference>
<dbReference type="SUPFAM" id="SSF53383">
    <property type="entry name" value="PLP-dependent transferases"/>
    <property type="match status" value="1"/>
</dbReference>